<dbReference type="AlphaFoldDB" id="A0A133MK24"/>
<gene>
    <name evidence="1" type="ORF">HMPREF3222_03200</name>
</gene>
<feature type="non-terminal residue" evidence="1">
    <location>
        <position position="207"/>
    </location>
</feature>
<accession>A0A133MK24</accession>
<organism evidence="1 2">
    <name type="scientific">Clostridium perfringens</name>
    <dbReference type="NCBI Taxonomy" id="1502"/>
    <lineage>
        <taxon>Bacteria</taxon>
        <taxon>Bacillati</taxon>
        <taxon>Bacillota</taxon>
        <taxon>Clostridia</taxon>
        <taxon>Eubacteriales</taxon>
        <taxon>Clostridiaceae</taxon>
        <taxon>Clostridium</taxon>
    </lineage>
</organism>
<dbReference type="Proteomes" id="UP000070646">
    <property type="component" value="Unassembled WGS sequence"/>
</dbReference>
<comment type="caution">
    <text evidence="1">The sequence shown here is derived from an EMBL/GenBank/DDBJ whole genome shotgun (WGS) entry which is preliminary data.</text>
</comment>
<proteinExistence type="predicted"/>
<evidence type="ECO:0000313" key="1">
    <source>
        <dbReference type="EMBL" id="KXA04416.1"/>
    </source>
</evidence>
<dbReference type="RefSeq" id="WP_155642238.1">
    <property type="nucleotide sequence ID" value="NZ_KQ956341.1"/>
</dbReference>
<protein>
    <submittedName>
        <fullName evidence="1">Uncharacterized protein</fullName>
    </submittedName>
</protein>
<reference evidence="1 2" key="1">
    <citation type="submission" date="2016-01" db="EMBL/GenBank/DDBJ databases">
        <authorList>
            <person name="Oliw E.H."/>
        </authorList>
    </citation>
    <scope>NUCLEOTIDE SEQUENCE [LARGE SCALE GENOMIC DNA]</scope>
    <source>
        <strain evidence="1 2">MJR7757A</strain>
    </source>
</reference>
<evidence type="ECO:0000313" key="2">
    <source>
        <dbReference type="Proteomes" id="UP000070646"/>
    </source>
</evidence>
<dbReference type="EMBL" id="LRPU01000230">
    <property type="protein sequence ID" value="KXA04416.1"/>
    <property type="molecule type" value="Genomic_DNA"/>
</dbReference>
<dbReference type="PATRIC" id="fig|1502.174.peg.3234"/>
<sequence length="207" mass="23987">MNQNVFDLLDEMVDEGYFGENARALKSNRDNMEYKEHAKEFLNPLIEYDDIQDIGRRLTCRVIITLHYFHVKAIMNDSDKLFDCLKIYLLDKGGLAANSEIIIDKGLLDKKIQNNSGKILNNIEKRELSNNYIQFYEKCTETCNKNLGNLIDVINIYDKVELKQSSDRATLNSKIIALKKYNNGLSGLTDLIDRQLRNCIAHNNIRY</sequence>
<name>A0A133MK24_CLOPF</name>